<dbReference type="AlphaFoldDB" id="X0XAR6"/>
<gene>
    <name evidence="1" type="ORF">S01H1_55039</name>
</gene>
<reference evidence="1" key="1">
    <citation type="journal article" date="2014" name="Front. Microbiol.">
        <title>High frequency of phylogenetically diverse reductive dehalogenase-homologous genes in deep subseafloor sedimentary metagenomes.</title>
        <authorList>
            <person name="Kawai M."/>
            <person name="Futagami T."/>
            <person name="Toyoda A."/>
            <person name="Takaki Y."/>
            <person name="Nishi S."/>
            <person name="Hori S."/>
            <person name="Arai W."/>
            <person name="Tsubouchi T."/>
            <person name="Morono Y."/>
            <person name="Uchiyama I."/>
            <person name="Ito T."/>
            <person name="Fujiyama A."/>
            <person name="Inagaki F."/>
            <person name="Takami H."/>
        </authorList>
    </citation>
    <scope>NUCLEOTIDE SEQUENCE</scope>
    <source>
        <strain evidence="1">Expedition CK06-06</strain>
    </source>
</reference>
<protein>
    <submittedName>
        <fullName evidence="1">Uncharacterized protein</fullName>
    </submittedName>
</protein>
<feature type="non-terminal residue" evidence="1">
    <location>
        <position position="1"/>
    </location>
</feature>
<sequence>RTVARKEALRKSIVVIRDEAYGNMIYRGEFKKAPRTLLYGDVKILKRYTVHFI</sequence>
<accession>X0XAR6</accession>
<name>X0XAR6_9ZZZZ</name>
<dbReference type="EMBL" id="BARS01035745">
    <property type="protein sequence ID" value="GAG22031.1"/>
    <property type="molecule type" value="Genomic_DNA"/>
</dbReference>
<evidence type="ECO:0000313" key="1">
    <source>
        <dbReference type="EMBL" id="GAG22031.1"/>
    </source>
</evidence>
<proteinExistence type="predicted"/>
<organism evidence="1">
    <name type="scientific">marine sediment metagenome</name>
    <dbReference type="NCBI Taxonomy" id="412755"/>
    <lineage>
        <taxon>unclassified sequences</taxon>
        <taxon>metagenomes</taxon>
        <taxon>ecological metagenomes</taxon>
    </lineage>
</organism>
<comment type="caution">
    <text evidence="1">The sequence shown here is derived from an EMBL/GenBank/DDBJ whole genome shotgun (WGS) entry which is preliminary data.</text>
</comment>